<dbReference type="STRING" id="1168035.SAMN05444280_11575"/>
<dbReference type="Proteomes" id="UP000184050">
    <property type="component" value="Unassembled WGS sequence"/>
</dbReference>
<gene>
    <name evidence="9" type="ORF">SAMN05444280_11575</name>
</gene>
<keyword evidence="7" id="KW-1133">Transmembrane helix</keyword>
<dbReference type="EMBL" id="FQZE01000015">
    <property type="protein sequence ID" value="SHJ29058.1"/>
    <property type="molecule type" value="Genomic_DNA"/>
</dbReference>
<dbReference type="PROSITE" id="PS50109">
    <property type="entry name" value="HIS_KIN"/>
    <property type="match status" value="1"/>
</dbReference>
<organism evidence="9 10">
    <name type="scientific">Tangfeifania diversioriginum</name>
    <dbReference type="NCBI Taxonomy" id="1168035"/>
    <lineage>
        <taxon>Bacteria</taxon>
        <taxon>Pseudomonadati</taxon>
        <taxon>Bacteroidota</taxon>
        <taxon>Bacteroidia</taxon>
        <taxon>Marinilabiliales</taxon>
        <taxon>Prolixibacteraceae</taxon>
        <taxon>Tangfeifania</taxon>
    </lineage>
</organism>
<evidence type="ECO:0000256" key="5">
    <source>
        <dbReference type="ARBA" id="ARBA00022777"/>
    </source>
</evidence>
<dbReference type="Gene3D" id="1.10.287.130">
    <property type="match status" value="1"/>
</dbReference>
<sequence length="696" mass="79752">MALSKPMYHIISEKLWNKNSQQEKKRLFELLVAIVLIQVATLGNLVVNFFKSGSNPCHLCDIGLVVLAFLALMCLLGNRLNCTLNTLFAVPVFVYAYFISDFYNHAPLNDTVYLSVAWLLAGAFFLFYFSDSDSKIILYWILSLFTLGFHLHKANLFFDSFFTSELLLPHPLLMFILINAGVYALRAKYKNTVSDLSERLATTTQGISKVIQNTGFSVAQIRAERDEQGNIEKFRIERVNIAFESTFKINLHEVKDQEASYIFDLIFHDDHFDLNKTLLFENHKTHEFHSKKRESWYKIHVLKPNYNKFYILFEDITKAKKKIAELESSRKRYKVLLEAIPDMFFVIGKDGTYEDFVIKESDLFKVEDVNIVGSTIYDVGFPKNMAEKIYGCIQTSLKNNSLETIEYSLNTPNGTYLFEMRLAKLNARSVISVARDITRRKNAEFSLEKAKKKAEESDRLKSAFLANLSHEIRTPLNIITNFTRMLADTELENTERTELADAISQNGTQLLNMIDNTIHLSKIETDAVKVQPSFCKVNTLMRDIYNRFKPLIPDSREVKLNLDLDVPNPAYGFTTDSRLLSEVLLILVDNAIKYTQKGEIHIGYEMLRNEQVKFIVSDTGIGIPNEEKENIFSRFYRVKNEINEITSGSGLGLPIAQHYVLLLDGELQLETTPGKGTTFSFLLPFKEGEGYLKIVS</sequence>
<dbReference type="InterPro" id="IPR050736">
    <property type="entry name" value="Sensor_HK_Regulatory"/>
</dbReference>
<dbReference type="SMART" id="SM00387">
    <property type="entry name" value="HATPase_c"/>
    <property type="match status" value="1"/>
</dbReference>
<dbReference type="Pfam" id="PF02518">
    <property type="entry name" value="HATPase_c"/>
    <property type="match status" value="1"/>
</dbReference>
<dbReference type="PANTHER" id="PTHR43711">
    <property type="entry name" value="TWO-COMPONENT HISTIDINE KINASE"/>
    <property type="match status" value="1"/>
</dbReference>
<keyword evidence="10" id="KW-1185">Reference proteome</keyword>
<feature type="transmembrane region" description="Helical" evidence="7">
    <location>
        <begin position="136"/>
        <end position="154"/>
    </location>
</feature>
<dbReference type="RefSeq" id="WP_073169306.1">
    <property type="nucleotide sequence ID" value="NZ_FQZE01000015.1"/>
</dbReference>
<dbReference type="EC" id="2.7.13.3" evidence="2"/>
<dbReference type="GO" id="GO:0000155">
    <property type="term" value="F:phosphorelay sensor kinase activity"/>
    <property type="evidence" value="ECO:0007669"/>
    <property type="project" value="InterPro"/>
</dbReference>
<dbReference type="InterPro" id="IPR005467">
    <property type="entry name" value="His_kinase_dom"/>
</dbReference>
<keyword evidence="3" id="KW-0597">Phosphoprotein</keyword>
<keyword evidence="7" id="KW-0812">Transmembrane</keyword>
<dbReference type="SUPFAM" id="SSF47384">
    <property type="entry name" value="Homodimeric domain of signal transducing histidine kinase"/>
    <property type="match status" value="1"/>
</dbReference>
<dbReference type="Gene3D" id="3.30.450.20">
    <property type="entry name" value="PAS domain"/>
    <property type="match status" value="1"/>
</dbReference>
<protein>
    <recommendedName>
        <fullName evidence="2">histidine kinase</fullName>
        <ecNumber evidence="2">2.7.13.3</ecNumber>
    </recommendedName>
</protein>
<feature type="transmembrane region" description="Helical" evidence="7">
    <location>
        <begin position="112"/>
        <end position="129"/>
    </location>
</feature>
<reference evidence="9 10" key="1">
    <citation type="submission" date="2016-11" db="EMBL/GenBank/DDBJ databases">
        <authorList>
            <person name="Jaros S."/>
            <person name="Januszkiewicz K."/>
            <person name="Wedrychowicz H."/>
        </authorList>
    </citation>
    <scope>NUCLEOTIDE SEQUENCE [LARGE SCALE GENOMIC DNA]</scope>
    <source>
        <strain evidence="9 10">DSM 27063</strain>
    </source>
</reference>
<evidence type="ECO:0000313" key="10">
    <source>
        <dbReference type="Proteomes" id="UP000184050"/>
    </source>
</evidence>
<dbReference type="AlphaFoldDB" id="A0A1M6I3N6"/>
<dbReference type="SUPFAM" id="SSF55874">
    <property type="entry name" value="ATPase domain of HSP90 chaperone/DNA topoisomerase II/histidine kinase"/>
    <property type="match status" value="1"/>
</dbReference>
<dbReference type="SMART" id="SM00388">
    <property type="entry name" value="HisKA"/>
    <property type="match status" value="1"/>
</dbReference>
<proteinExistence type="predicted"/>
<dbReference type="OrthoDB" id="9796457at2"/>
<dbReference type="InterPro" id="IPR003661">
    <property type="entry name" value="HisK_dim/P_dom"/>
</dbReference>
<feature type="transmembrane region" description="Helical" evidence="7">
    <location>
        <begin position="27"/>
        <end position="50"/>
    </location>
</feature>
<dbReference type="InterPro" id="IPR003594">
    <property type="entry name" value="HATPase_dom"/>
</dbReference>
<evidence type="ECO:0000256" key="7">
    <source>
        <dbReference type="SAM" id="Phobius"/>
    </source>
</evidence>
<dbReference type="Pfam" id="PF00512">
    <property type="entry name" value="HisKA"/>
    <property type="match status" value="1"/>
</dbReference>
<dbReference type="SUPFAM" id="SSF55785">
    <property type="entry name" value="PYP-like sensor domain (PAS domain)"/>
    <property type="match status" value="1"/>
</dbReference>
<dbReference type="InterPro" id="IPR035965">
    <property type="entry name" value="PAS-like_dom_sf"/>
</dbReference>
<dbReference type="InterPro" id="IPR004358">
    <property type="entry name" value="Sig_transdc_His_kin-like_C"/>
</dbReference>
<dbReference type="PRINTS" id="PR00344">
    <property type="entry name" value="BCTRLSENSOR"/>
</dbReference>
<evidence type="ECO:0000256" key="3">
    <source>
        <dbReference type="ARBA" id="ARBA00022553"/>
    </source>
</evidence>
<evidence type="ECO:0000256" key="2">
    <source>
        <dbReference type="ARBA" id="ARBA00012438"/>
    </source>
</evidence>
<keyword evidence="5" id="KW-0418">Kinase</keyword>
<dbReference type="Gene3D" id="3.30.565.10">
    <property type="entry name" value="Histidine kinase-like ATPase, C-terminal domain"/>
    <property type="match status" value="1"/>
</dbReference>
<evidence type="ECO:0000256" key="4">
    <source>
        <dbReference type="ARBA" id="ARBA00022679"/>
    </source>
</evidence>
<keyword evidence="4" id="KW-0808">Transferase</keyword>
<dbReference type="CDD" id="cd00075">
    <property type="entry name" value="HATPase"/>
    <property type="match status" value="1"/>
</dbReference>
<keyword evidence="7" id="KW-0472">Membrane</keyword>
<dbReference type="PANTHER" id="PTHR43711:SF31">
    <property type="entry name" value="HISTIDINE KINASE"/>
    <property type="match status" value="1"/>
</dbReference>
<dbReference type="CDD" id="cd00082">
    <property type="entry name" value="HisKA"/>
    <property type="match status" value="1"/>
</dbReference>
<name>A0A1M6I3N6_9BACT</name>
<keyword evidence="6" id="KW-0902">Two-component regulatory system</keyword>
<feature type="transmembrane region" description="Helical" evidence="7">
    <location>
        <begin position="83"/>
        <end position="100"/>
    </location>
</feature>
<evidence type="ECO:0000256" key="6">
    <source>
        <dbReference type="ARBA" id="ARBA00023012"/>
    </source>
</evidence>
<evidence type="ECO:0000259" key="8">
    <source>
        <dbReference type="PROSITE" id="PS50109"/>
    </source>
</evidence>
<comment type="catalytic activity">
    <reaction evidence="1">
        <text>ATP + protein L-histidine = ADP + protein N-phospho-L-histidine.</text>
        <dbReference type="EC" id="2.7.13.3"/>
    </reaction>
</comment>
<feature type="domain" description="Histidine kinase" evidence="8">
    <location>
        <begin position="467"/>
        <end position="687"/>
    </location>
</feature>
<feature type="transmembrane region" description="Helical" evidence="7">
    <location>
        <begin position="56"/>
        <end position="76"/>
    </location>
</feature>
<accession>A0A1M6I3N6</accession>
<evidence type="ECO:0000313" key="9">
    <source>
        <dbReference type="EMBL" id="SHJ29058.1"/>
    </source>
</evidence>
<evidence type="ECO:0000256" key="1">
    <source>
        <dbReference type="ARBA" id="ARBA00000085"/>
    </source>
</evidence>
<dbReference type="InterPro" id="IPR036890">
    <property type="entry name" value="HATPase_C_sf"/>
</dbReference>
<dbReference type="InterPro" id="IPR036097">
    <property type="entry name" value="HisK_dim/P_sf"/>
</dbReference>